<dbReference type="InterPro" id="IPR016195">
    <property type="entry name" value="Pol/histidinol_Pase-like"/>
</dbReference>
<dbReference type="SMART" id="SM00481">
    <property type="entry name" value="POLIIIAc"/>
    <property type="match status" value="1"/>
</dbReference>
<sequence length="253" mass="27957">MKTYRAELHIHTVLSPCAEIEMLPPLIVMECLEKGISLIAITDHNATANISAVQQAAEGTDLTVLPGMEVQTREEVHSLCLFDTLEQALAWQAIVDRHLPAIPNRPDYFGDQLIVDANGDFLKREERLLLTSVNLSLADAFHQVTRLGGLFIPAHVNRTANGLFPILGMPPDDIPLEVMEISRHLKPAEAVKIYPALHSYSLIQSGDAHRLDEISGLNQFTLQSPTLQEIRLALRGEQGRSHRILSSTILAGE</sequence>
<dbReference type="GO" id="GO:0004534">
    <property type="term" value="F:5'-3' RNA exonuclease activity"/>
    <property type="evidence" value="ECO:0007669"/>
    <property type="project" value="TreeGrafter"/>
</dbReference>
<proteinExistence type="predicted"/>
<protein>
    <recommendedName>
        <fullName evidence="1">Polymerase/histidinol phosphatase N-terminal domain-containing protein</fullName>
    </recommendedName>
</protein>
<dbReference type="InterPro" id="IPR003141">
    <property type="entry name" value="Pol/His_phosphatase_N"/>
</dbReference>
<dbReference type="PANTHER" id="PTHR42924:SF3">
    <property type="entry name" value="POLYMERASE_HISTIDINOL PHOSPHATASE N-TERMINAL DOMAIN-CONTAINING PROTEIN"/>
    <property type="match status" value="1"/>
</dbReference>
<dbReference type="AlphaFoldDB" id="A0A0P6XG73"/>
<gene>
    <name evidence="2" type="ORF">AC812_13800</name>
</gene>
<dbReference type="Proteomes" id="UP000050514">
    <property type="component" value="Unassembled WGS sequence"/>
</dbReference>
<organism evidence="2 3">
    <name type="scientific">Bellilinea caldifistulae</name>
    <dbReference type="NCBI Taxonomy" id="360411"/>
    <lineage>
        <taxon>Bacteria</taxon>
        <taxon>Bacillati</taxon>
        <taxon>Chloroflexota</taxon>
        <taxon>Anaerolineae</taxon>
        <taxon>Anaerolineales</taxon>
        <taxon>Anaerolineaceae</taxon>
        <taxon>Bellilinea</taxon>
    </lineage>
</organism>
<dbReference type="EMBL" id="LGHJ01000019">
    <property type="protein sequence ID" value="KPL73856.1"/>
    <property type="molecule type" value="Genomic_DNA"/>
</dbReference>
<keyword evidence="3" id="KW-1185">Reference proteome</keyword>
<dbReference type="RefSeq" id="WP_061917514.1">
    <property type="nucleotide sequence ID" value="NZ_DF967971.1"/>
</dbReference>
<dbReference type="OrthoDB" id="9791620at2"/>
<dbReference type="InterPro" id="IPR052018">
    <property type="entry name" value="PHP_domain"/>
</dbReference>
<accession>A0A0P6XG73</accession>
<dbReference type="SUPFAM" id="SSF89550">
    <property type="entry name" value="PHP domain-like"/>
    <property type="match status" value="1"/>
</dbReference>
<dbReference type="GO" id="GO:0035312">
    <property type="term" value="F:5'-3' DNA exonuclease activity"/>
    <property type="evidence" value="ECO:0007669"/>
    <property type="project" value="TreeGrafter"/>
</dbReference>
<comment type="caution">
    <text evidence="2">The sequence shown here is derived from an EMBL/GenBank/DDBJ whole genome shotgun (WGS) entry which is preliminary data.</text>
</comment>
<dbReference type="InterPro" id="IPR004013">
    <property type="entry name" value="PHP_dom"/>
</dbReference>
<dbReference type="Pfam" id="PF02811">
    <property type="entry name" value="PHP"/>
    <property type="match status" value="1"/>
</dbReference>
<evidence type="ECO:0000313" key="2">
    <source>
        <dbReference type="EMBL" id="KPL73856.1"/>
    </source>
</evidence>
<name>A0A0P6XG73_9CHLR</name>
<dbReference type="PANTHER" id="PTHR42924">
    <property type="entry name" value="EXONUCLEASE"/>
    <property type="match status" value="1"/>
</dbReference>
<evidence type="ECO:0000313" key="3">
    <source>
        <dbReference type="Proteomes" id="UP000050514"/>
    </source>
</evidence>
<reference evidence="2 3" key="1">
    <citation type="submission" date="2015-07" db="EMBL/GenBank/DDBJ databases">
        <title>Draft genome of Bellilinea caldifistulae DSM 17877.</title>
        <authorList>
            <person name="Hemp J."/>
            <person name="Ward L.M."/>
            <person name="Pace L.A."/>
            <person name="Fischer W.W."/>
        </authorList>
    </citation>
    <scope>NUCLEOTIDE SEQUENCE [LARGE SCALE GENOMIC DNA]</scope>
    <source>
        <strain evidence="2 3">GOMI-1</strain>
    </source>
</reference>
<feature type="domain" description="Polymerase/histidinol phosphatase N-terminal" evidence="1">
    <location>
        <begin position="6"/>
        <end position="74"/>
    </location>
</feature>
<dbReference type="STRING" id="360411.AC812_13800"/>
<evidence type="ECO:0000259" key="1">
    <source>
        <dbReference type="SMART" id="SM00481"/>
    </source>
</evidence>
<dbReference type="Gene3D" id="3.20.20.140">
    <property type="entry name" value="Metal-dependent hydrolases"/>
    <property type="match status" value="1"/>
</dbReference>
<dbReference type="CDD" id="cd07432">
    <property type="entry name" value="PHP_HisPPase"/>
    <property type="match status" value="1"/>
</dbReference>